<organism evidence="1">
    <name type="scientific">Ophidiomyces ophidiicola</name>
    <dbReference type="NCBI Taxonomy" id="1387563"/>
    <lineage>
        <taxon>Eukaryota</taxon>
        <taxon>Fungi</taxon>
        <taxon>Dikarya</taxon>
        <taxon>Ascomycota</taxon>
        <taxon>Pezizomycotina</taxon>
        <taxon>Eurotiomycetes</taxon>
        <taxon>Eurotiomycetidae</taxon>
        <taxon>Onygenales</taxon>
        <taxon>Onygenaceae</taxon>
        <taxon>Ophidiomyces</taxon>
    </lineage>
</organism>
<sequence>MSEQFLNTSKPSSNTPIPNPSDVDRGPPVRNLELSIEPGSVYLVLFNMGSIKNFHWSLVVATTERTGMMYHNTNTSGAFKFDPYLHPHLLNSVTFLLALKFAEITSYDREFHQYFANTLSKISTENRTCRPWALEAIYETADLGLIKFAPSRSEISLLATEAVLLVDADESKTPKVLVSKYFAK</sequence>
<dbReference type="EMBL" id="JALBCA010000049">
    <property type="protein sequence ID" value="KAI2386308.1"/>
    <property type="molecule type" value="Genomic_DNA"/>
</dbReference>
<name>A0ACB8UVU1_9EURO</name>
<comment type="caution">
    <text evidence="1">The sequence shown here is derived from an EMBL/GenBank/DDBJ whole genome shotgun (WGS) entry which is preliminary data.</text>
</comment>
<proteinExistence type="predicted"/>
<evidence type="ECO:0000313" key="1">
    <source>
        <dbReference type="EMBL" id="KAI2386308.1"/>
    </source>
</evidence>
<gene>
    <name evidence="1" type="ORF">LOY88_003630</name>
</gene>
<reference evidence="1" key="1">
    <citation type="journal article" date="2022" name="bioRxiv">
        <title>Population genetic analysis of Ophidiomyces ophidiicola, the causative agent of snake fungal disease, indicates recent introductions to the USA.</title>
        <authorList>
            <person name="Ladner J.T."/>
            <person name="Palmer J.M."/>
            <person name="Ettinger C.L."/>
            <person name="Stajich J.E."/>
            <person name="Farrell T.M."/>
            <person name="Glorioso B.M."/>
            <person name="Lawson B."/>
            <person name="Price S.J."/>
            <person name="Stengle A.G."/>
            <person name="Grear D.A."/>
            <person name="Lorch J.M."/>
        </authorList>
    </citation>
    <scope>NUCLEOTIDE SEQUENCE</scope>
    <source>
        <strain evidence="1">NWHC 24266-5</strain>
    </source>
</reference>
<protein>
    <submittedName>
        <fullName evidence="1">Uncharacterized protein</fullName>
    </submittedName>
</protein>
<accession>A0ACB8UVU1</accession>